<keyword evidence="5" id="KW-0998">Cell outer membrane</keyword>
<accession>A0A4Q2UUI6</accession>
<evidence type="ECO:0000259" key="7">
    <source>
        <dbReference type="Pfam" id="PF14322"/>
    </source>
</evidence>
<dbReference type="CDD" id="cd08977">
    <property type="entry name" value="SusD"/>
    <property type="match status" value="1"/>
</dbReference>
<dbReference type="AlphaFoldDB" id="A0A4Q2UUI6"/>
<gene>
    <name evidence="8" type="ORF">EQG79_05030</name>
</gene>
<comment type="subcellular location">
    <subcellularLocation>
        <location evidence="1">Cell outer membrane</location>
    </subcellularLocation>
</comment>
<evidence type="ECO:0000259" key="6">
    <source>
        <dbReference type="Pfam" id="PF07980"/>
    </source>
</evidence>
<evidence type="ECO:0000313" key="8">
    <source>
        <dbReference type="EMBL" id="RYC71505.1"/>
    </source>
</evidence>
<dbReference type="InterPro" id="IPR033985">
    <property type="entry name" value="SusD-like_N"/>
</dbReference>
<dbReference type="SUPFAM" id="SSF48452">
    <property type="entry name" value="TPR-like"/>
    <property type="match status" value="1"/>
</dbReference>
<dbReference type="InterPro" id="IPR012944">
    <property type="entry name" value="SusD_RagB_dom"/>
</dbReference>
<evidence type="ECO:0000313" key="9">
    <source>
        <dbReference type="Proteomes" id="UP000290407"/>
    </source>
</evidence>
<reference evidence="8 9" key="1">
    <citation type="submission" date="2019-01" db="EMBL/GenBank/DDBJ databases">
        <title>Spirosoma flava sp. nov., a propanil-degrading bacterium isolated from herbicide-contaminated soil.</title>
        <authorList>
            <person name="Zhang L."/>
            <person name="Jiang J.-D."/>
        </authorList>
    </citation>
    <scope>NUCLEOTIDE SEQUENCE [LARGE SCALE GENOMIC DNA]</scope>
    <source>
        <strain evidence="8 9">TY50</strain>
    </source>
</reference>
<dbReference type="Pfam" id="PF14322">
    <property type="entry name" value="SusD-like_3"/>
    <property type="match status" value="1"/>
</dbReference>
<evidence type="ECO:0000256" key="1">
    <source>
        <dbReference type="ARBA" id="ARBA00004442"/>
    </source>
</evidence>
<evidence type="ECO:0000256" key="3">
    <source>
        <dbReference type="ARBA" id="ARBA00022729"/>
    </source>
</evidence>
<comment type="similarity">
    <text evidence="2">Belongs to the SusD family.</text>
</comment>
<evidence type="ECO:0000256" key="5">
    <source>
        <dbReference type="ARBA" id="ARBA00023237"/>
    </source>
</evidence>
<dbReference type="Gene3D" id="1.25.40.390">
    <property type="match status" value="1"/>
</dbReference>
<feature type="domain" description="SusD-like N-terminal" evidence="7">
    <location>
        <begin position="27"/>
        <end position="243"/>
    </location>
</feature>
<dbReference type="Pfam" id="PF07980">
    <property type="entry name" value="SusD_RagB"/>
    <property type="match status" value="1"/>
</dbReference>
<dbReference type="PROSITE" id="PS51257">
    <property type="entry name" value="PROKAR_LIPOPROTEIN"/>
    <property type="match status" value="1"/>
</dbReference>
<evidence type="ECO:0000256" key="4">
    <source>
        <dbReference type="ARBA" id="ARBA00023136"/>
    </source>
</evidence>
<protein>
    <submittedName>
        <fullName evidence="8">RagB/SusD family nutrient uptake outer membrane protein</fullName>
    </submittedName>
</protein>
<dbReference type="Gene3D" id="2.20.20.130">
    <property type="match status" value="1"/>
</dbReference>
<keyword evidence="9" id="KW-1185">Reference proteome</keyword>
<dbReference type="GO" id="GO:0009279">
    <property type="term" value="C:cell outer membrane"/>
    <property type="evidence" value="ECO:0007669"/>
    <property type="project" value="UniProtKB-SubCell"/>
</dbReference>
<comment type="caution">
    <text evidence="8">The sequence shown here is derived from an EMBL/GenBank/DDBJ whole genome shotgun (WGS) entry which is preliminary data.</text>
</comment>
<dbReference type="RefSeq" id="WP_077919163.1">
    <property type="nucleotide sequence ID" value="NZ_SBLB01000001.1"/>
</dbReference>
<keyword evidence="3" id="KW-0732">Signal</keyword>
<dbReference type="Gene3D" id="1.25.40.900">
    <property type="match status" value="1"/>
</dbReference>
<name>A0A4Q2UUI6_9BACT</name>
<keyword evidence="4" id="KW-0472">Membrane</keyword>
<sequence length="499" mass="54098">MRTIKHIWSLGLLTTGILTVTACSNLLDVDPRSNVDSQSALTTAEGLDAGLNGIYDRLQNTALYGRDMLAVAEALADNAQATNKSGRLNNENRNIAGSSFGTTFAPGTWQSAYFAINQANLILDALPGVTALTDTNRRNSIRGQAQFLRALLYHDLMRIYAYDPGVEIAQNSRGGVPLLTTGVLNQGQITFPARAPIADVYTQIYSDLQGSINSFGRSAGSNGTLPTNGNLQAAQVLFSRVALYNKDYATAVKNATDAIAGTVKLSPNASYVGGWRAPRNPESVFELAYTTPENIGVNNALQTTYTTLVRVGDRTATGGFGDLVPNNAFIAELEAEKNTAGQALDIRRQLYELGTTGRGNAFIECTKFLGKNGIINLDNVPVIRISEAYLNRAEANAMLGNTANALADLNVIRTRSGLPERTGLTGDALLNEILRQRRLEFGFEGHRWFDLKRRGQDVIKTIPLTTTPNNVPYNDFRILAPIPVNELSTNKSVRQNFGY</sequence>
<evidence type="ECO:0000256" key="2">
    <source>
        <dbReference type="ARBA" id="ARBA00006275"/>
    </source>
</evidence>
<proteinExistence type="inferred from homology"/>
<dbReference type="Proteomes" id="UP000290407">
    <property type="component" value="Unassembled WGS sequence"/>
</dbReference>
<feature type="domain" description="RagB/SusD" evidence="6">
    <location>
        <begin position="371"/>
        <end position="499"/>
    </location>
</feature>
<dbReference type="InterPro" id="IPR011990">
    <property type="entry name" value="TPR-like_helical_dom_sf"/>
</dbReference>
<dbReference type="EMBL" id="SBLB01000001">
    <property type="protein sequence ID" value="RYC71505.1"/>
    <property type="molecule type" value="Genomic_DNA"/>
</dbReference>
<organism evidence="8 9">
    <name type="scientific">Spirosoma sordidisoli</name>
    <dbReference type="NCBI Taxonomy" id="2502893"/>
    <lineage>
        <taxon>Bacteria</taxon>
        <taxon>Pseudomonadati</taxon>
        <taxon>Bacteroidota</taxon>
        <taxon>Cytophagia</taxon>
        <taxon>Cytophagales</taxon>
        <taxon>Cytophagaceae</taxon>
        <taxon>Spirosoma</taxon>
    </lineage>
</organism>